<dbReference type="Proteomes" id="UP000663833">
    <property type="component" value="Unassembled WGS sequence"/>
</dbReference>
<evidence type="ECO:0000313" key="7">
    <source>
        <dbReference type="EMBL" id="CAF3450835.1"/>
    </source>
</evidence>
<protein>
    <submittedName>
        <fullName evidence="11">Uncharacterized protein</fullName>
    </submittedName>
</protein>
<keyword evidence="3" id="KW-0812">Transmembrane</keyword>
<dbReference type="InterPro" id="IPR032675">
    <property type="entry name" value="LRR_dom_sf"/>
</dbReference>
<dbReference type="InterPro" id="IPR001611">
    <property type="entry name" value="Leu-rich_rpt"/>
</dbReference>
<feature type="chain" id="PRO_5036237143" evidence="4">
    <location>
        <begin position="22"/>
        <end position="442"/>
    </location>
</feature>
<feature type="transmembrane region" description="Helical" evidence="3">
    <location>
        <begin position="327"/>
        <end position="351"/>
    </location>
</feature>
<dbReference type="EMBL" id="CAJNXB010000574">
    <property type="protein sequence ID" value="CAF3070787.1"/>
    <property type="molecule type" value="Genomic_DNA"/>
</dbReference>
<evidence type="ECO:0000313" key="13">
    <source>
        <dbReference type="Proteomes" id="UP000663873"/>
    </source>
</evidence>
<keyword evidence="1" id="KW-0433">Leucine-rich repeat</keyword>
<dbReference type="SUPFAM" id="SSF52058">
    <property type="entry name" value="L domain-like"/>
    <property type="match status" value="1"/>
</dbReference>
<evidence type="ECO:0000313" key="6">
    <source>
        <dbReference type="EMBL" id="CAF3447939.1"/>
    </source>
</evidence>
<dbReference type="Proteomes" id="UP000663825">
    <property type="component" value="Unassembled WGS sequence"/>
</dbReference>
<evidence type="ECO:0000313" key="8">
    <source>
        <dbReference type="EMBL" id="CAF3482786.1"/>
    </source>
</evidence>
<dbReference type="EMBL" id="CAJNYD010002878">
    <property type="protein sequence ID" value="CAF3447939.1"/>
    <property type="molecule type" value="Genomic_DNA"/>
</dbReference>
<evidence type="ECO:0000256" key="4">
    <source>
        <dbReference type="SAM" id="SignalP"/>
    </source>
</evidence>
<dbReference type="OrthoDB" id="1055097at2759"/>
<comment type="caution">
    <text evidence="11">The sequence shown here is derived from an EMBL/GenBank/DDBJ whole genome shotgun (WGS) entry which is preliminary data.</text>
</comment>
<dbReference type="PROSITE" id="PS51450">
    <property type="entry name" value="LRR"/>
    <property type="match status" value="2"/>
</dbReference>
<evidence type="ECO:0000256" key="3">
    <source>
        <dbReference type="SAM" id="Phobius"/>
    </source>
</evidence>
<dbReference type="Proteomes" id="UP000663869">
    <property type="component" value="Unassembled WGS sequence"/>
</dbReference>
<dbReference type="Gene3D" id="3.80.10.10">
    <property type="entry name" value="Ribonuclease Inhibitor"/>
    <property type="match status" value="1"/>
</dbReference>
<dbReference type="Proteomes" id="UP000663872">
    <property type="component" value="Unassembled WGS sequence"/>
</dbReference>
<dbReference type="EMBL" id="CAJNYT010002181">
    <property type="protein sequence ID" value="CAF3450835.1"/>
    <property type="molecule type" value="Genomic_DNA"/>
</dbReference>
<evidence type="ECO:0000313" key="11">
    <source>
        <dbReference type="EMBL" id="CAF4408852.1"/>
    </source>
</evidence>
<evidence type="ECO:0000256" key="1">
    <source>
        <dbReference type="ARBA" id="ARBA00022614"/>
    </source>
</evidence>
<accession>A0A820PVW2</accession>
<keyword evidence="2" id="KW-0677">Repeat</keyword>
<evidence type="ECO:0000313" key="12">
    <source>
        <dbReference type="EMBL" id="CAF4511999.1"/>
    </source>
</evidence>
<organism evidence="11 13">
    <name type="scientific">Rotaria socialis</name>
    <dbReference type="NCBI Taxonomy" id="392032"/>
    <lineage>
        <taxon>Eukaryota</taxon>
        <taxon>Metazoa</taxon>
        <taxon>Spiralia</taxon>
        <taxon>Gnathifera</taxon>
        <taxon>Rotifera</taxon>
        <taxon>Eurotatoria</taxon>
        <taxon>Bdelloidea</taxon>
        <taxon>Philodinida</taxon>
        <taxon>Philodinidae</taxon>
        <taxon>Rotaria</taxon>
    </lineage>
</organism>
<dbReference type="PANTHER" id="PTHR24366">
    <property type="entry name" value="IG(IMMUNOGLOBULIN) AND LRR(LEUCINE RICH REPEAT) DOMAINS"/>
    <property type="match status" value="1"/>
</dbReference>
<evidence type="ECO:0000256" key="2">
    <source>
        <dbReference type="ARBA" id="ARBA00022737"/>
    </source>
</evidence>
<proteinExistence type="predicted"/>
<feature type="signal peptide" evidence="4">
    <location>
        <begin position="1"/>
        <end position="21"/>
    </location>
</feature>
<dbReference type="Proteomes" id="UP000663851">
    <property type="component" value="Unassembled WGS sequence"/>
</dbReference>
<dbReference type="Proteomes" id="UP000663862">
    <property type="component" value="Unassembled WGS sequence"/>
</dbReference>
<dbReference type="AlphaFoldDB" id="A0A820PVW2"/>
<gene>
    <name evidence="8" type="ORF">FME351_LOCUS15615</name>
    <name evidence="7" type="ORF">GRG538_LOCUS14204</name>
    <name evidence="9" type="ORF">HFQ381_LOCUS6884</name>
    <name evidence="6" type="ORF">LUA448_LOCUS21694</name>
    <name evidence="12" type="ORF">QYT958_LOCUS5540</name>
    <name evidence="5" type="ORF">TIS948_LOCUS5077</name>
    <name evidence="10" type="ORF">TSG867_LOCUS2810</name>
    <name evidence="11" type="ORF">UJA718_LOCUS19666</name>
</gene>
<dbReference type="EMBL" id="CAJOBO010000318">
    <property type="protein sequence ID" value="CAF4191667.1"/>
    <property type="molecule type" value="Genomic_DNA"/>
</dbReference>
<dbReference type="EMBL" id="CAJNYU010001934">
    <property type="protein sequence ID" value="CAF3482786.1"/>
    <property type="molecule type" value="Genomic_DNA"/>
</dbReference>
<dbReference type="Proteomes" id="UP000663873">
    <property type="component" value="Unassembled WGS sequence"/>
</dbReference>
<keyword evidence="13" id="KW-1185">Reference proteome</keyword>
<keyword evidence="3" id="KW-1133">Transmembrane helix</keyword>
<dbReference type="Pfam" id="PF13855">
    <property type="entry name" value="LRR_8"/>
    <property type="match status" value="1"/>
</dbReference>
<evidence type="ECO:0000313" key="9">
    <source>
        <dbReference type="EMBL" id="CAF4191667.1"/>
    </source>
</evidence>
<reference evidence="11" key="1">
    <citation type="submission" date="2021-02" db="EMBL/GenBank/DDBJ databases">
        <authorList>
            <person name="Nowell W R."/>
        </authorList>
    </citation>
    <scope>NUCLEOTIDE SEQUENCE</scope>
</reference>
<dbReference type="Proteomes" id="UP000663848">
    <property type="component" value="Unassembled WGS sequence"/>
</dbReference>
<name>A0A820PVW2_9BILA</name>
<dbReference type="EMBL" id="CAJOBQ010000078">
    <property type="protein sequence ID" value="CAF4246572.1"/>
    <property type="molecule type" value="Genomic_DNA"/>
</dbReference>
<keyword evidence="4" id="KW-0732">Signal</keyword>
<keyword evidence="3" id="KW-0472">Membrane</keyword>
<dbReference type="EMBL" id="CAJOBP010003528">
    <property type="protein sequence ID" value="CAF4408852.1"/>
    <property type="molecule type" value="Genomic_DNA"/>
</dbReference>
<sequence>MIRELISVFLITDLIINRVFSGDVCANKQCQCSDGDTLVHCDSKGWKNLDGIDFPSKVITLTLIRNQLKFDTVTDRAKIENLSLLIDLSINQNILGTIPPFNQAKIRFLSLQDNSLVSAEFPSSYSSSLLKTISLSNNKIRSINVEDFLSLRDSQLTKLSIDSSSISKIDQNSFVQLKKLQALSLKNNQLKSCEFLSNLPSLSSIKLDGNQFTSLPQQLATQEKIKIFSFKHNLISIIDELSPLSRWSKINTTNVQVFLANNTFDCCLSLWFIRFLKTSPQFVPDASLLTCATPLSFKGKLLIKLNPDDMNCGSDIPSKSWWTIGRIIGIAIGPACLLILGVAMITMVYIYNRRYPSRSGYIPISEHDDLYSNTNSLFSERLTIPIGEDDDQLLTHNGFGSGRSLAQSDVLTQATTEGIYATDGSVAGDSHIQEAVSIPRSD</sequence>
<dbReference type="EMBL" id="CAJOBR010000462">
    <property type="protein sequence ID" value="CAF4511999.1"/>
    <property type="molecule type" value="Genomic_DNA"/>
</dbReference>
<dbReference type="PANTHER" id="PTHR24366:SF96">
    <property type="entry name" value="LEUCINE RICH REPEAT CONTAINING 53"/>
    <property type="match status" value="1"/>
</dbReference>
<evidence type="ECO:0000313" key="5">
    <source>
        <dbReference type="EMBL" id="CAF3070787.1"/>
    </source>
</evidence>
<evidence type="ECO:0000313" key="10">
    <source>
        <dbReference type="EMBL" id="CAF4246572.1"/>
    </source>
</evidence>